<dbReference type="InterPro" id="IPR000571">
    <property type="entry name" value="Znf_CCCH"/>
</dbReference>
<comment type="cofactor">
    <cofactor evidence="1">
        <name>Mg(2+)</name>
        <dbReference type="ChEBI" id="CHEBI:18420"/>
    </cofactor>
</comment>
<reference evidence="13 14" key="1">
    <citation type="submission" date="2024-09" db="EMBL/GenBank/DDBJ databases">
        <title>A chromosome-level genome assembly of Gray's grenadier anchovy, Coilia grayii.</title>
        <authorList>
            <person name="Fu Z."/>
        </authorList>
    </citation>
    <scope>NUCLEOTIDE SEQUENCE [LARGE SCALE GENOMIC DNA]</scope>
    <source>
        <strain evidence="13">G4</strain>
        <tissue evidence="13">Muscle</tissue>
    </source>
</reference>
<evidence type="ECO:0000256" key="3">
    <source>
        <dbReference type="ARBA" id="ARBA00022722"/>
    </source>
</evidence>
<feature type="compositionally biased region" description="Low complexity" evidence="11">
    <location>
        <begin position="394"/>
        <end position="409"/>
    </location>
</feature>
<accession>A0ABD1J3X5</accession>
<feature type="region of interest" description="Disordered" evidence="11">
    <location>
        <begin position="381"/>
        <end position="430"/>
    </location>
</feature>
<dbReference type="GO" id="GO:0004519">
    <property type="term" value="F:endonuclease activity"/>
    <property type="evidence" value="ECO:0007669"/>
    <property type="project" value="UniProtKB-KW"/>
</dbReference>
<keyword evidence="5" id="KW-0255">Endonuclease</keyword>
<sequence>MQTSMDRQQSKVERFLKLGYSHADIVRVLDSLRHDAQTNDILEELIKTCHKTSATSTGTGTSSGTGQPAYHGTTTSRHTAGTNGLPGGTGKTPRASSSSPQLVARGCSSPRAVSPSQSPMPADRNHASNFRPVVIDGSNVAMSHGNKQVFSCRGVQLAVKWFWDRGMRDITVFVPLWRKEQPRPETPITDQPILTELERKKILVFTPSRCVNGKRIVCYDDRYIVKMAYDSDGIIVSNDNYRDLQIEKPQWKKFIEERLLMYTFANDTFMPPEDPLGRNGPTLDNFLRKTPTVPENKQQPCPYGKKCTYGVKCKYYHPERADQSQLSVADELRAKSKSAIEQNQALQHQTSTAATPAIHRYTQALSDMGLPGYSHVGYPPGMLPSVVGQEDRSSPGLRSSRSSSPRISGHPNGSLLTSGDPESDPGFGSLELPLPWIQDLPLHQQQLEVPLHPRSMAPSSGVAGLSMGSDFCLSDGSRPDIGEYLDHAHDTGMGLQRPGCCYPPLMQEARGTGSHPYPGAPMGHGQCLYEPPHPHMHVPPPAHGHGGRFHSYDHPEHRSSVEAHRQQSYRGHRSLERPMDYWMSQAQADMAANRGGGCPSSSLSEKRQVVKAQLNNIFPPNCVDQVMSLYPNVYETNELLALIKKFKTSF</sequence>
<evidence type="ECO:0000256" key="1">
    <source>
        <dbReference type="ARBA" id="ARBA00001946"/>
    </source>
</evidence>
<evidence type="ECO:0000313" key="13">
    <source>
        <dbReference type="EMBL" id="KAL2081883.1"/>
    </source>
</evidence>
<dbReference type="AlphaFoldDB" id="A0ABD1J3X5"/>
<evidence type="ECO:0000256" key="6">
    <source>
        <dbReference type="ARBA" id="ARBA00022771"/>
    </source>
</evidence>
<evidence type="ECO:0000256" key="7">
    <source>
        <dbReference type="ARBA" id="ARBA00022801"/>
    </source>
</evidence>
<dbReference type="PANTHER" id="PTHR12876">
    <property type="entry name" value="N4BP1-RELATED"/>
    <property type="match status" value="1"/>
</dbReference>
<dbReference type="CDD" id="cd18729">
    <property type="entry name" value="PIN_Zc3h12-like"/>
    <property type="match status" value="1"/>
</dbReference>
<dbReference type="Pfam" id="PF18561">
    <property type="entry name" value="Regnase_1_C"/>
    <property type="match status" value="1"/>
</dbReference>
<keyword evidence="14" id="KW-1185">Reference proteome</keyword>
<evidence type="ECO:0000256" key="9">
    <source>
        <dbReference type="ARBA" id="ARBA00022842"/>
    </source>
</evidence>
<dbReference type="FunFam" id="3.40.50.11980:FF:000001">
    <property type="entry name" value="ZC3H12A isoform 1"/>
    <property type="match status" value="1"/>
</dbReference>
<dbReference type="GO" id="GO:0016787">
    <property type="term" value="F:hydrolase activity"/>
    <property type="evidence" value="ECO:0007669"/>
    <property type="project" value="UniProtKB-KW"/>
</dbReference>
<dbReference type="Pfam" id="PF11977">
    <property type="entry name" value="RNase_Zc3h12a"/>
    <property type="match status" value="1"/>
</dbReference>
<evidence type="ECO:0000256" key="8">
    <source>
        <dbReference type="ARBA" id="ARBA00022833"/>
    </source>
</evidence>
<keyword evidence="3" id="KW-0540">Nuclease</keyword>
<dbReference type="GO" id="GO:0008270">
    <property type="term" value="F:zinc ion binding"/>
    <property type="evidence" value="ECO:0007669"/>
    <property type="project" value="UniProtKB-KW"/>
</dbReference>
<evidence type="ECO:0000256" key="10">
    <source>
        <dbReference type="PROSITE-ProRule" id="PRU00723"/>
    </source>
</evidence>
<feature type="domain" description="C3H1-type" evidence="12">
    <location>
        <begin position="295"/>
        <end position="320"/>
    </location>
</feature>
<dbReference type="InterPro" id="IPR021869">
    <property type="entry name" value="RNase_Zc3h12_NYN"/>
</dbReference>
<comment type="caution">
    <text evidence="13">The sequence shown here is derived from an EMBL/GenBank/DDBJ whole genome shotgun (WGS) entry which is preliminary data.</text>
</comment>
<evidence type="ECO:0000256" key="2">
    <source>
        <dbReference type="ARBA" id="ARBA00010922"/>
    </source>
</evidence>
<dbReference type="InterPro" id="IPR040546">
    <property type="entry name" value="Rege-1_UBA-like"/>
</dbReference>
<feature type="compositionally biased region" description="Low complexity" evidence="11">
    <location>
        <begin position="52"/>
        <end position="66"/>
    </location>
</feature>
<evidence type="ECO:0000256" key="4">
    <source>
        <dbReference type="ARBA" id="ARBA00022723"/>
    </source>
</evidence>
<gene>
    <name evidence="13" type="ORF">ACEWY4_021701</name>
</gene>
<protein>
    <recommendedName>
        <fullName evidence="12">C3H1-type domain-containing protein</fullName>
    </recommendedName>
</protein>
<dbReference type="EMBL" id="JBHFQA010000019">
    <property type="protein sequence ID" value="KAL2081883.1"/>
    <property type="molecule type" value="Genomic_DNA"/>
</dbReference>
<keyword evidence="8 10" id="KW-0862">Zinc</keyword>
<dbReference type="Pfam" id="PF18039">
    <property type="entry name" value="UBA_6"/>
    <property type="match status" value="1"/>
</dbReference>
<evidence type="ECO:0000256" key="11">
    <source>
        <dbReference type="SAM" id="MobiDB-lite"/>
    </source>
</evidence>
<keyword evidence="7" id="KW-0378">Hydrolase</keyword>
<keyword evidence="4 10" id="KW-0479">Metal-binding</keyword>
<dbReference type="PANTHER" id="PTHR12876:SF11">
    <property type="entry name" value="RIBONUCLEASE ZC3H12D-RELATED"/>
    <property type="match status" value="1"/>
</dbReference>
<evidence type="ECO:0000259" key="12">
    <source>
        <dbReference type="PROSITE" id="PS50103"/>
    </source>
</evidence>
<dbReference type="Gene3D" id="3.40.50.11980">
    <property type="match status" value="1"/>
</dbReference>
<proteinExistence type="inferred from homology"/>
<keyword evidence="9" id="KW-0460">Magnesium</keyword>
<dbReference type="InterPro" id="IPR040757">
    <property type="entry name" value="Regnase_1/ZC3H12_C"/>
</dbReference>
<feature type="compositionally biased region" description="Polar residues" evidence="11">
    <location>
        <begin position="72"/>
        <end position="82"/>
    </location>
</feature>
<evidence type="ECO:0000313" key="14">
    <source>
        <dbReference type="Proteomes" id="UP001591681"/>
    </source>
</evidence>
<feature type="region of interest" description="Disordered" evidence="11">
    <location>
        <begin position="52"/>
        <end position="128"/>
    </location>
</feature>
<dbReference type="Proteomes" id="UP001591681">
    <property type="component" value="Unassembled WGS sequence"/>
</dbReference>
<keyword evidence="6 10" id="KW-0863">Zinc-finger</keyword>
<organism evidence="13 14">
    <name type="scientific">Coilia grayii</name>
    <name type="common">Gray's grenadier anchovy</name>
    <dbReference type="NCBI Taxonomy" id="363190"/>
    <lineage>
        <taxon>Eukaryota</taxon>
        <taxon>Metazoa</taxon>
        <taxon>Chordata</taxon>
        <taxon>Craniata</taxon>
        <taxon>Vertebrata</taxon>
        <taxon>Euteleostomi</taxon>
        <taxon>Actinopterygii</taxon>
        <taxon>Neopterygii</taxon>
        <taxon>Teleostei</taxon>
        <taxon>Clupei</taxon>
        <taxon>Clupeiformes</taxon>
        <taxon>Clupeoidei</taxon>
        <taxon>Engraulidae</taxon>
        <taxon>Coilinae</taxon>
        <taxon>Coilia</taxon>
    </lineage>
</organism>
<comment type="similarity">
    <text evidence="2">Belongs to the ZC3H12 family.</text>
</comment>
<feature type="zinc finger region" description="C3H1-type" evidence="10">
    <location>
        <begin position="295"/>
        <end position="320"/>
    </location>
</feature>
<name>A0ABD1J3X5_9TELE</name>
<dbReference type="InterPro" id="IPR051101">
    <property type="entry name" value="ZC3H12/N4BP1_RNase_Reg"/>
</dbReference>
<dbReference type="PROSITE" id="PS50103">
    <property type="entry name" value="ZF_C3H1"/>
    <property type="match status" value="1"/>
</dbReference>
<evidence type="ECO:0000256" key="5">
    <source>
        <dbReference type="ARBA" id="ARBA00022759"/>
    </source>
</evidence>